<gene>
    <name evidence="3" type="ORF">SEMRO_506_G156400.1</name>
</gene>
<feature type="chain" id="PRO_5040383832" evidence="2">
    <location>
        <begin position="22"/>
        <end position="489"/>
    </location>
</feature>
<keyword evidence="2" id="KW-0732">Signal</keyword>
<feature type="compositionally biased region" description="Pro residues" evidence="1">
    <location>
        <begin position="397"/>
        <end position="423"/>
    </location>
</feature>
<reference evidence="3" key="1">
    <citation type="submission" date="2020-06" db="EMBL/GenBank/DDBJ databases">
        <authorList>
            <consortium name="Plant Systems Biology data submission"/>
        </authorList>
    </citation>
    <scope>NUCLEOTIDE SEQUENCE</scope>
    <source>
        <strain evidence="3">D6</strain>
    </source>
</reference>
<feature type="region of interest" description="Disordered" evidence="1">
    <location>
        <begin position="354"/>
        <end position="471"/>
    </location>
</feature>
<feature type="compositionally biased region" description="Pro residues" evidence="1">
    <location>
        <begin position="430"/>
        <end position="446"/>
    </location>
</feature>
<evidence type="ECO:0000313" key="4">
    <source>
        <dbReference type="Proteomes" id="UP001153069"/>
    </source>
</evidence>
<feature type="compositionally biased region" description="Low complexity" evidence="1">
    <location>
        <begin position="365"/>
        <end position="378"/>
    </location>
</feature>
<feature type="signal peptide" evidence="2">
    <location>
        <begin position="1"/>
        <end position="21"/>
    </location>
</feature>
<evidence type="ECO:0000256" key="2">
    <source>
        <dbReference type="SAM" id="SignalP"/>
    </source>
</evidence>
<proteinExistence type="predicted"/>
<evidence type="ECO:0000256" key="1">
    <source>
        <dbReference type="SAM" id="MobiDB-lite"/>
    </source>
</evidence>
<keyword evidence="4" id="KW-1185">Reference proteome</keyword>
<organism evidence="3 4">
    <name type="scientific">Seminavis robusta</name>
    <dbReference type="NCBI Taxonomy" id="568900"/>
    <lineage>
        <taxon>Eukaryota</taxon>
        <taxon>Sar</taxon>
        <taxon>Stramenopiles</taxon>
        <taxon>Ochrophyta</taxon>
        <taxon>Bacillariophyta</taxon>
        <taxon>Bacillariophyceae</taxon>
        <taxon>Bacillariophycidae</taxon>
        <taxon>Naviculales</taxon>
        <taxon>Naviculaceae</taxon>
        <taxon>Seminavis</taxon>
    </lineage>
</organism>
<dbReference type="Proteomes" id="UP001153069">
    <property type="component" value="Unassembled WGS sequence"/>
</dbReference>
<comment type="caution">
    <text evidence="3">The sequence shown here is derived from an EMBL/GenBank/DDBJ whole genome shotgun (WGS) entry which is preliminary data.</text>
</comment>
<dbReference type="AlphaFoldDB" id="A0A9N8HEA9"/>
<accession>A0A9N8HEA9</accession>
<feature type="compositionally biased region" description="Low complexity" evidence="1">
    <location>
        <begin position="450"/>
        <end position="471"/>
    </location>
</feature>
<protein>
    <submittedName>
        <fullName evidence="3">Uncharacterized protein</fullName>
    </submittedName>
</protein>
<evidence type="ECO:0000313" key="3">
    <source>
        <dbReference type="EMBL" id="CAB9511853.1"/>
    </source>
</evidence>
<sequence>MKLFMSALVLLCAITNTVVHAQAVCNDVDNCLDCLYNIELGCSWIGGGCEASCQLIADAACYNRDIFPELTEWGICAEAGAVACDDAEHSDSCVHCLDGSDLQCVWTAGQCRPDCDIADASCWTAETFPELDSGFDICVEAGEVDNSFDACQGFGDDCISCLSSRLDCVFIGGNCEQSCNVVADATCYSQTTFSDLVVSDICAAAVGGETDSCSSFTDCNGCLNNQAGPCAWLGDDTCVSDCAVDPTFTCYSPQVIDLPTDEICGLAGEEGVETVDVVVELDCVDFTSCSDCLNNNGQADSCAWFGDSTCGLQCDANADFTCYSPEVLPDLSQPAICELAGETTADTVNIEVDDEAVGAPPPPEGDVAAAPGVDAPPDLEVAVAPTPPEVEDEVGAAPPPPEGNVTGAPPPPEGNVTGAPPPPDVEEAGAPPPPEPEAAGAPPPPEPEAETAPSAAPVENSSSPSKSTSSSAFAVVLAVSVQFAVMAAA</sequence>
<dbReference type="EMBL" id="CAICTM010000505">
    <property type="protein sequence ID" value="CAB9511853.1"/>
    <property type="molecule type" value="Genomic_DNA"/>
</dbReference>
<name>A0A9N8HEA9_9STRA</name>